<keyword evidence="2" id="KW-0503">Monooxygenase</keyword>
<dbReference type="KEGG" id="sbae:DSM104329_03728"/>
<keyword evidence="1 5" id="KW-0560">Oxidoreductase</keyword>
<dbReference type="PANTHER" id="PTHR30137:SF8">
    <property type="entry name" value="BLR5498 PROTEIN"/>
    <property type="match status" value="1"/>
</dbReference>
<dbReference type="GO" id="GO:0004497">
    <property type="term" value="F:monooxygenase activity"/>
    <property type="evidence" value="ECO:0007669"/>
    <property type="project" value="UniProtKB-KW"/>
</dbReference>
<sequence>MTRLEFWALFNGPYPEVPWAGHRRSNYIDLPQEEIYDDAVAQRVLEEQLESMVVAEEMGFDGVLLTEQHGGPIGLVGNALTAMMWAAARTSRIQLGAVGPIANAYLTPVRLAEEIALVDIMSKGRLVVGLPMGIGMQYHAYGVMNPAFARERWNEAHELLVKAMTEPGPFEWAGRHFHVPHVNLWPRPLQKPHPPIWIPAVGSRETLELVARHRYVYQCVLTGRATLLRNLELFRELCRAEGYEPEPQQVTMVNTVYVAETDAAARREAEPHVLWQYQNFFNSPFPDAFPPGHVSQASLAGMMRGGYRSSDPADATWEQLEREWGIVAGSPDTVVERLGEIAEATGAGRFLIDVNPGPMPRWQMLKNMSLLAEEVIPRLRGGRPVWADRPLPGAETWSERAERGRQPAVAPSARIDGELVDPRRAVAAGG</sequence>
<dbReference type="AlphaFoldDB" id="A0A9E6Y0A3"/>
<evidence type="ECO:0000313" key="6">
    <source>
        <dbReference type="Proteomes" id="UP001162834"/>
    </source>
</evidence>
<dbReference type="EMBL" id="CP087164">
    <property type="protein sequence ID" value="UGS37313.1"/>
    <property type="molecule type" value="Genomic_DNA"/>
</dbReference>
<dbReference type="PANTHER" id="PTHR30137">
    <property type="entry name" value="LUCIFERASE-LIKE MONOOXYGENASE"/>
    <property type="match status" value="1"/>
</dbReference>
<evidence type="ECO:0000259" key="4">
    <source>
        <dbReference type="Pfam" id="PF00296"/>
    </source>
</evidence>
<accession>A0A9E6Y0A3</accession>
<dbReference type="SUPFAM" id="SSF51679">
    <property type="entry name" value="Bacterial luciferase-like"/>
    <property type="match status" value="1"/>
</dbReference>
<feature type="domain" description="Luciferase-like" evidence="4">
    <location>
        <begin position="41"/>
        <end position="345"/>
    </location>
</feature>
<gene>
    <name evidence="5" type="primary">fgd_7</name>
    <name evidence="5" type="ORF">DSM104329_03728</name>
</gene>
<protein>
    <submittedName>
        <fullName evidence="5">F420-dependent glucose-6-phosphate dehydrogenase</fullName>
        <ecNumber evidence="5">1.1.98.2</ecNumber>
    </submittedName>
</protein>
<dbReference type="InterPro" id="IPR011251">
    <property type="entry name" value="Luciferase-like_dom"/>
</dbReference>
<keyword evidence="6" id="KW-1185">Reference proteome</keyword>
<evidence type="ECO:0000256" key="3">
    <source>
        <dbReference type="SAM" id="MobiDB-lite"/>
    </source>
</evidence>
<dbReference type="Proteomes" id="UP001162834">
    <property type="component" value="Chromosome"/>
</dbReference>
<feature type="region of interest" description="Disordered" evidence="3">
    <location>
        <begin position="395"/>
        <end position="430"/>
    </location>
</feature>
<dbReference type="GO" id="GO:0052749">
    <property type="term" value="F:glucose-6-phosphate dehydrogenase (coenzyme F420) activity"/>
    <property type="evidence" value="ECO:0007669"/>
    <property type="project" value="UniProtKB-EC"/>
</dbReference>
<dbReference type="EC" id="1.1.98.2" evidence="5"/>
<dbReference type="InterPro" id="IPR036661">
    <property type="entry name" value="Luciferase-like_sf"/>
</dbReference>
<name>A0A9E6Y0A3_9ACTN</name>
<evidence type="ECO:0000256" key="1">
    <source>
        <dbReference type="ARBA" id="ARBA00023002"/>
    </source>
</evidence>
<dbReference type="InterPro" id="IPR050766">
    <property type="entry name" value="Bact_Lucif_Oxidored"/>
</dbReference>
<dbReference type="GO" id="GO:0016705">
    <property type="term" value="F:oxidoreductase activity, acting on paired donors, with incorporation or reduction of molecular oxygen"/>
    <property type="evidence" value="ECO:0007669"/>
    <property type="project" value="InterPro"/>
</dbReference>
<reference evidence="5" key="1">
    <citation type="journal article" date="2022" name="Int. J. Syst. Evol. Microbiol.">
        <title>Pseudomonas aegrilactucae sp. nov. and Pseudomonas morbosilactucae sp. nov., pathogens causing bacterial rot of lettuce in Japan.</title>
        <authorList>
            <person name="Sawada H."/>
            <person name="Fujikawa T."/>
            <person name="Satou M."/>
        </authorList>
    </citation>
    <scope>NUCLEOTIDE SEQUENCE</scope>
    <source>
        <strain evidence="5">0166_1</strain>
    </source>
</reference>
<evidence type="ECO:0000256" key="2">
    <source>
        <dbReference type="ARBA" id="ARBA00023033"/>
    </source>
</evidence>
<dbReference type="GO" id="GO:0005829">
    <property type="term" value="C:cytosol"/>
    <property type="evidence" value="ECO:0007669"/>
    <property type="project" value="TreeGrafter"/>
</dbReference>
<dbReference type="Gene3D" id="3.20.20.30">
    <property type="entry name" value="Luciferase-like domain"/>
    <property type="match status" value="1"/>
</dbReference>
<dbReference type="Pfam" id="PF00296">
    <property type="entry name" value="Bac_luciferase"/>
    <property type="match status" value="1"/>
</dbReference>
<proteinExistence type="predicted"/>
<organism evidence="5 6">
    <name type="scientific">Capillimicrobium parvum</name>
    <dbReference type="NCBI Taxonomy" id="2884022"/>
    <lineage>
        <taxon>Bacteria</taxon>
        <taxon>Bacillati</taxon>
        <taxon>Actinomycetota</taxon>
        <taxon>Thermoleophilia</taxon>
        <taxon>Solirubrobacterales</taxon>
        <taxon>Capillimicrobiaceae</taxon>
        <taxon>Capillimicrobium</taxon>
    </lineage>
</organism>
<feature type="compositionally biased region" description="Basic and acidic residues" evidence="3">
    <location>
        <begin position="415"/>
        <end position="424"/>
    </location>
</feature>
<dbReference type="RefSeq" id="WP_259311370.1">
    <property type="nucleotide sequence ID" value="NZ_CP087164.1"/>
</dbReference>
<evidence type="ECO:0000313" key="5">
    <source>
        <dbReference type="EMBL" id="UGS37313.1"/>
    </source>
</evidence>